<dbReference type="SUPFAM" id="SSF52540">
    <property type="entry name" value="P-loop containing nucleoside triphosphate hydrolases"/>
    <property type="match status" value="1"/>
</dbReference>
<dbReference type="AlphaFoldDB" id="A0A238JC25"/>
<name>A0A238JC25_9RHOB</name>
<protein>
    <submittedName>
        <fullName evidence="1">Circadian clock protein KaiC</fullName>
    </submittedName>
</protein>
<dbReference type="Proteomes" id="UP000225972">
    <property type="component" value="Unassembled WGS sequence"/>
</dbReference>
<gene>
    <name evidence="1" type="ORF">TRP8649_02333</name>
</gene>
<dbReference type="Gene3D" id="3.40.50.300">
    <property type="entry name" value="P-loop containing nucleotide triphosphate hydrolases"/>
    <property type="match status" value="1"/>
</dbReference>
<dbReference type="OrthoDB" id="9787927at2"/>
<evidence type="ECO:0000313" key="1">
    <source>
        <dbReference type="EMBL" id="SMX28218.1"/>
    </source>
</evidence>
<sequence length="874" mass="98012">MGQTTETRPITDEDFLIERPFGDISRSLFEEWFDAATLFVNAKELFTDEDSFVSAVNKCFLSLEKHSTRYDDHISGGRPGVYETARVVGSNKVRSKKTRAFLLLEQMFQGFSFNQHPLLEKADITKEQMRIPSPLLFIRRLLTSEDYLASEAYTHAVVRAEIFAAAARSFPPSETQNLYEYIADQIDYKSVGDALKTMTSYAEKRESTNITKPIQFIVGHYLASLGLARISLSRTHQSHGPSRNEYRLFSVYEFLERKSLDIFPNKSSNRREDYGYEIKLTVSPSDLPSIPQILNDLEGIPFPVPGAKTVFAGGIRMTEHGGAVVRISGKSGSGKTSLALAACVGLAPLGTETFYLSCEEERDDLLDRISTVTPAFVSTNRVFSAKSVHGAAGSTSTSLETESHYENAWFHTYHLDSNDARSNFEDALSFVDQIMEKYDTEPGDQPRYRAPGTVPYVVVLDGVHELVDRDAYELILKDPQVDDGGDYGPISELHRLIEKYRKLNVLVILVSADFDTPVFSSLDYLVDVVVELDNNQDVDVPHKPLRTASLTKTRRQFSNTGTHKFHISKRDGVRFYPNLEATVEQFKSRNWQQPDDNFVFDFLLGQEPSLKIFSKSQTVIAGKGSGGKAGFALRLLTSPLTPRKERTLGFADANGVGLVGLARRCLIISFLYPQSYYAGLVKKIKQSKFSDNSTDYPNPDFDFSTLTFYPGYVSPEVLLTKVADELRSAELQGYPFDSILLDGLHNVFLQFPLLEKSTLIWPMLSEMFRRLGVNVVTTHSHFDVLGMGNAPLLAADVMSVAHRSTPLLQALINSADYYLDVSSAYDNEKVRSRSDKDNLYEVRVATAFGQAVPRSDVAFWDREAMQIKDLSKLI</sequence>
<dbReference type="RefSeq" id="WP_099245407.1">
    <property type="nucleotide sequence ID" value="NZ_FXXP01000002.1"/>
</dbReference>
<dbReference type="InterPro" id="IPR027417">
    <property type="entry name" value="P-loop_NTPase"/>
</dbReference>
<proteinExistence type="predicted"/>
<reference evidence="2" key="1">
    <citation type="submission" date="2017-05" db="EMBL/GenBank/DDBJ databases">
        <authorList>
            <person name="Rodrigo-Torres L."/>
            <person name="Arahal R. D."/>
            <person name="Lucena T."/>
        </authorList>
    </citation>
    <scope>NUCLEOTIDE SEQUENCE [LARGE SCALE GENOMIC DNA]</scope>
    <source>
        <strain evidence="2">CECT 8649</strain>
    </source>
</reference>
<evidence type="ECO:0000313" key="2">
    <source>
        <dbReference type="Proteomes" id="UP000225972"/>
    </source>
</evidence>
<keyword evidence="2" id="KW-1185">Reference proteome</keyword>
<dbReference type="EMBL" id="FXXP01000002">
    <property type="protein sequence ID" value="SMX28218.1"/>
    <property type="molecule type" value="Genomic_DNA"/>
</dbReference>
<accession>A0A238JC25</accession>
<organism evidence="1 2">
    <name type="scientific">Pelagimonas phthalicica</name>
    <dbReference type="NCBI Taxonomy" id="1037362"/>
    <lineage>
        <taxon>Bacteria</taxon>
        <taxon>Pseudomonadati</taxon>
        <taxon>Pseudomonadota</taxon>
        <taxon>Alphaproteobacteria</taxon>
        <taxon>Rhodobacterales</taxon>
        <taxon>Roseobacteraceae</taxon>
        <taxon>Pelagimonas</taxon>
    </lineage>
</organism>